<dbReference type="AlphaFoldDB" id="A0A4S1CK92"/>
<evidence type="ECO:0000256" key="1">
    <source>
        <dbReference type="SAM" id="MobiDB-lite"/>
    </source>
</evidence>
<reference evidence="2 3" key="1">
    <citation type="submission" date="2019-04" db="EMBL/GenBank/DDBJ databases">
        <title>Geobacter oryzae sp. nov., ferric-reducing bacteria isolated from paddy soil.</title>
        <authorList>
            <person name="Xu Z."/>
            <person name="Masuda Y."/>
            <person name="Itoh H."/>
            <person name="Senoo K."/>
        </authorList>
    </citation>
    <scope>NUCLEOTIDE SEQUENCE [LARGE SCALE GENOMIC DNA]</scope>
    <source>
        <strain evidence="2 3">Red111</strain>
    </source>
</reference>
<feature type="region of interest" description="Disordered" evidence="1">
    <location>
        <begin position="1"/>
        <end position="33"/>
    </location>
</feature>
<dbReference type="EMBL" id="SRSC01000001">
    <property type="protein sequence ID" value="TGU74089.1"/>
    <property type="molecule type" value="Genomic_DNA"/>
</dbReference>
<proteinExistence type="predicted"/>
<sequence>MAKFTGKNTGREVEDDPETEAELHAHAEDDLDDDLDWAADENLFYGEDPDASFDEEPDDAEELVWDAEELAKPVVATPGCAVSFFADNKRHHGICLAVIGDEVLLEHKDATRCFLFIARIKEIVPRLRRGVVSATITVDSLKRCRYRSVPKKWLQEMIRTGQSWKGLEGAGKTAPPPGELLHGQMDLF</sequence>
<protein>
    <submittedName>
        <fullName evidence="2">Uncharacterized protein</fullName>
    </submittedName>
</protein>
<name>A0A4S1CK92_9BACT</name>
<dbReference type="RefSeq" id="WP_135868428.1">
    <property type="nucleotide sequence ID" value="NZ_SRSC01000001.1"/>
</dbReference>
<organism evidence="2 3">
    <name type="scientific">Geomonas terrae</name>
    <dbReference type="NCBI Taxonomy" id="2562681"/>
    <lineage>
        <taxon>Bacteria</taxon>
        <taxon>Pseudomonadati</taxon>
        <taxon>Thermodesulfobacteriota</taxon>
        <taxon>Desulfuromonadia</taxon>
        <taxon>Geobacterales</taxon>
        <taxon>Geobacteraceae</taxon>
        <taxon>Geomonas</taxon>
    </lineage>
</organism>
<accession>A0A4S1CK92</accession>
<evidence type="ECO:0000313" key="3">
    <source>
        <dbReference type="Proteomes" id="UP000306416"/>
    </source>
</evidence>
<keyword evidence="3" id="KW-1185">Reference proteome</keyword>
<dbReference type="Proteomes" id="UP000306416">
    <property type="component" value="Unassembled WGS sequence"/>
</dbReference>
<comment type="caution">
    <text evidence="2">The sequence shown here is derived from an EMBL/GenBank/DDBJ whole genome shotgun (WGS) entry which is preliminary data.</text>
</comment>
<evidence type="ECO:0000313" key="2">
    <source>
        <dbReference type="EMBL" id="TGU74089.1"/>
    </source>
</evidence>
<gene>
    <name evidence="2" type="ORF">E4633_01050</name>
</gene>